<organism evidence="16 17">
    <name type="scientific">Cryptosporangium minutisporangium</name>
    <dbReference type="NCBI Taxonomy" id="113569"/>
    <lineage>
        <taxon>Bacteria</taxon>
        <taxon>Bacillati</taxon>
        <taxon>Actinomycetota</taxon>
        <taxon>Actinomycetes</taxon>
        <taxon>Cryptosporangiales</taxon>
        <taxon>Cryptosporangiaceae</taxon>
        <taxon>Cryptosporangium</taxon>
    </lineage>
</organism>
<evidence type="ECO:0000256" key="5">
    <source>
        <dbReference type="ARBA" id="ARBA00017303"/>
    </source>
</evidence>
<keyword evidence="6" id="KW-0479">Metal-binding</keyword>
<dbReference type="Gene3D" id="3.20.20.80">
    <property type="entry name" value="Glycosidases"/>
    <property type="match status" value="1"/>
</dbReference>
<evidence type="ECO:0000259" key="14">
    <source>
        <dbReference type="SMART" id="SM00632"/>
    </source>
</evidence>
<dbReference type="SMART" id="SM00642">
    <property type="entry name" value="Aamy"/>
    <property type="match status" value="1"/>
</dbReference>
<dbReference type="InterPro" id="IPR006046">
    <property type="entry name" value="Alpha_amylase"/>
</dbReference>
<evidence type="ECO:0000256" key="11">
    <source>
        <dbReference type="RuleBase" id="RU003615"/>
    </source>
</evidence>
<proteinExistence type="inferred from homology"/>
<evidence type="ECO:0000256" key="12">
    <source>
        <dbReference type="RuleBase" id="RU361134"/>
    </source>
</evidence>
<evidence type="ECO:0000256" key="2">
    <source>
        <dbReference type="ARBA" id="ARBA00001913"/>
    </source>
</evidence>
<evidence type="ECO:0000313" key="16">
    <source>
        <dbReference type="EMBL" id="GAA3384798.1"/>
    </source>
</evidence>
<keyword evidence="10 12" id="KW-0326">Glycosidase</keyword>
<keyword evidence="7 12" id="KW-0378">Hydrolase</keyword>
<dbReference type="Proteomes" id="UP001501676">
    <property type="component" value="Unassembled WGS sequence"/>
</dbReference>
<keyword evidence="8" id="KW-0106">Calcium</keyword>
<evidence type="ECO:0000256" key="8">
    <source>
        <dbReference type="ARBA" id="ARBA00022837"/>
    </source>
</evidence>
<dbReference type="Pfam" id="PF00128">
    <property type="entry name" value="Alpha-amylase"/>
    <property type="match status" value="1"/>
</dbReference>
<sequence length="481" mass="51416">MRSIPRWSATLALLATALLVPGSPVATAAPPPGNDGRSVIVQLFEWKWTDVAAECTNVLGPKGYGGVQISPPQENIVLPSRGYPWWQRYQAISYQLESRSGTRAEFAAMVQACHAAGVKVYADAVINHTAGTWPDGTRGSAGSSFTHYDYPGIYQTQDFHHCGRNGNDDIVNWNDAWEVHHCELVDLADLATGTEYVRNRVAAYLNDLISLGVDGFRVDAAKHMPPGDIAAIKSRLSGDPYLYQEVVYGAGEPVQPSQYRGNGDVIEFRYGQQLSAAFEGGTLASLSSLGNGLEPGESSVVFTDNHDTQRSEAALTYHDGALYTLANVFQLAWPYGTPVVMSSFAFTDKEAGPPSSADGRTNDVSCGSGWVCEHRQTPIANMVGFRNAVGSAPVANWWTNGGNQISFGRGSQGYVAVNREPAALSRTFSTSLPAGTYCDVTRGEVRDGACTGPTVTVGTDGQFTASVPAMGALAIHHLARV</sequence>
<evidence type="ECO:0000256" key="7">
    <source>
        <dbReference type="ARBA" id="ARBA00022801"/>
    </source>
</evidence>
<dbReference type="EMBL" id="BAAAYN010000009">
    <property type="protein sequence ID" value="GAA3384798.1"/>
    <property type="molecule type" value="Genomic_DNA"/>
</dbReference>
<comment type="catalytic activity">
    <reaction evidence="1 12">
        <text>Endohydrolysis of (1-&gt;4)-alpha-D-glucosidic linkages in polysaccharides containing three or more (1-&gt;4)-alpha-linked D-glucose units.</text>
        <dbReference type="EC" id="3.2.1.1"/>
    </reaction>
</comment>
<protein>
    <recommendedName>
        <fullName evidence="5 12">Alpha-amylase</fullName>
        <ecNumber evidence="4 12">3.2.1.1</ecNumber>
    </recommendedName>
</protein>
<name>A0ABP6SU98_9ACTN</name>
<evidence type="ECO:0000256" key="1">
    <source>
        <dbReference type="ARBA" id="ARBA00000548"/>
    </source>
</evidence>
<feature type="signal peptide" evidence="13">
    <location>
        <begin position="1"/>
        <end position="28"/>
    </location>
</feature>
<dbReference type="PRINTS" id="PR00110">
    <property type="entry name" value="ALPHAAMYLASE"/>
</dbReference>
<accession>A0ABP6SU98</accession>
<reference evidence="17" key="1">
    <citation type="journal article" date="2019" name="Int. J. Syst. Evol. Microbiol.">
        <title>The Global Catalogue of Microorganisms (GCM) 10K type strain sequencing project: providing services to taxonomists for standard genome sequencing and annotation.</title>
        <authorList>
            <consortium name="The Broad Institute Genomics Platform"/>
            <consortium name="The Broad Institute Genome Sequencing Center for Infectious Disease"/>
            <person name="Wu L."/>
            <person name="Ma J."/>
        </authorList>
    </citation>
    <scope>NUCLEOTIDE SEQUENCE [LARGE SCALE GENOMIC DNA]</scope>
    <source>
        <strain evidence="17">JCM 9458</strain>
    </source>
</reference>
<dbReference type="InterPro" id="IPR031319">
    <property type="entry name" value="A-amylase_C"/>
</dbReference>
<comment type="similarity">
    <text evidence="3 11">Belongs to the glycosyl hydrolase 13 family.</text>
</comment>
<dbReference type="SMART" id="SM00632">
    <property type="entry name" value="Aamy_C"/>
    <property type="match status" value="1"/>
</dbReference>
<dbReference type="SUPFAM" id="SSF51445">
    <property type="entry name" value="(Trans)glycosidases"/>
    <property type="match status" value="1"/>
</dbReference>
<keyword evidence="17" id="KW-1185">Reference proteome</keyword>
<dbReference type="PANTHER" id="PTHR43447">
    <property type="entry name" value="ALPHA-AMYLASE"/>
    <property type="match status" value="1"/>
</dbReference>
<dbReference type="InterPro" id="IPR013780">
    <property type="entry name" value="Glyco_hydro_b"/>
</dbReference>
<feature type="chain" id="PRO_5046654748" description="Alpha-amylase" evidence="13">
    <location>
        <begin position="29"/>
        <end position="481"/>
    </location>
</feature>
<evidence type="ECO:0000256" key="13">
    <source>
        <dbReference type="SAM" id="SignalP"/>
    </source>
</evidence>
<dbReference type="RefSeq" id="WP_345727345.1">
    <property type="nucleotide sequence ID" value="NZ_BAAAYN010000009.1"/>
</dbReference>
<keyword evidence="9 12" id="KW-0119">Carbohydrate metabolism</keyword>
<dbReference type="SUPFAM" id="SSF51011">
    <property type="entry name" value="Glycosyl hydrolase domain"/>
    <property type="match status" value="1"/>
</dbReference>
<dbReference type="Gene3D" id="2.60.40.1180">
    <property type="entry name" value="Golgi alpha-mannosidase II"/>
    <property type="match status" value="1"/>
</dbReference>
<dbReference type="InterPro" id="IPR017853">
    <property type="entry name" value="GH"/>
</dbReference>
<evidence type="ECO:0000256" key="4">
    <source>
        <dbReference type="ARBA" id="ARBA00012595"/>
    </source>
</evidence>
<dbReference type="CDD" id="cd11317">
    <property type="entry name" value="AmyAc_bac_euk_AmyA"/>
    <property type="match status" value="1"/>
</dbReference>
<comment type="cofactor">
    <cofactor evidence="2">
        <name>Ca(2+)</name>
        <dbReference type="ChEBI" id="CHEBI:29108"/>
    </cofactor>
</comment>
<dbReference type="InterPro" id="IPR006047">
    <property type="entry name" value="GH13_cat_dom"/>
</dbReference>
<dbReference type="EC" id="3.2.1.1" evidence="4 12"/>
<evidence type="ECO:0000313" key="17">
    <source>
        <dbReference type="Proteomes" id="UP001501676"/>
    </source>
</evidence>
<keyword evidence="13" id="KW-0732">Signal</keyword>
<comment type="caution">
    <text evidence="16">The sequence shown here is derived from an EMBL/GenBank/DDBJ whole genome shotgun (WGS) entry which is preliminary data.</text>
</comment>
<evidence type="ECO:0000256" key="3">
    <source>
        <dbReference type="ARBA" id="ARBA00008061"/>
    </source>
</evidence>
<evidence type="ECO:0000259" key="15">
    <source>
        <dbReference type="SMART" id="SM00642"/>
    </source>
</evidence>
<dbReference type="Pfam" id="PF02806">
    <property type="entry name" value="Alpha-amylase_C"/>
    <property type="match status" value="1"/>
</dbReference>
<evidence type="ECO:0000256" key="10">
    <source>
        <dbReference type="ARBA" id="ARBA00023295"/>
    </source>
</evidence>
<dbReference type="InterPro" id="IPR006048">
    <property type="entry name" value="A-amylase/branching_C"/>
</dbReference>
<feature type="domain" description="Alpha-amylase C-terminal" evidence="14">
    <location>
        <begin position="395"/>
        <end position="480"/>
    </location>
</feature>
<evidence type="ECO:0000256" key="9">
    <source>
        <dbReference type="ARBA" id="ARBA00023277"/>
    </source>
</evidence>
<evidence type="ECO:0000256" key="6">
    <source>
        <dbReference type="ARBA" id="ARBA00022723"/>
    </source>
</evidence>
<gene>
    <name evidence="16" type="ORF">GCM10020369_15900</name>
</gene>
<feature type="domain" description="Glycosyl hydrolase family 13 catalytic" evidence="15">
    <location>
        <begin position="38"/>
        <end position="386"/>
    </location>
</feature>